<gene>
    <name evidence="4" type="ORF">CPB83DRAFT_858053</name>
</gene>
<feature type="transmembrane region" description="Helical" evidence="2">
    <location>
        <begin position="98"/>
        <end position="122"/>
    </location>
</feature>
<keyword evidence="2" id="KW-0472">Membrane</keyword>
<dbReference type="PANTHER" id="PTHR40465">
    <property type="entry name" value="CHROMOSOME 1, WHOLE GENOME SHOTGUN SEQUENCE"/>
    <property type="match status" value="1"/>
</dbReference>
<dbReference type="PANTHER" id="PTHR40465:SF1">
    <property type="entry name" value="DUF6534 DOMAIN-CONTAINING PROTEIN"/>
    <property type="match status" value="1"/>
</dbReference>
<evidence type="ECO:0000256" key="2">
    <source>
        <dbReference type="SAM" id="Phobius"/>
    </source>
</evidence>
<keyword evidence="2" id="KW-0812">Transmembrane</keyword>
<evidence type="ECO:0000313" key="4">
    <source>
        <dbReference type="EMBL" id="KAF9526410.1"/>
    </source>
</evidence>
<feature type="transmembrane region" description="Helical" evidence="2">
    <location>
        <begin position="64"/>
        <end position="86"/>
    </location>
</feature>
<proteinExistence type="predicted"/>
<dbReference type="Pfam" id="PF20152">
    <property type="entry name" value="DUF6534"/>
    <property type="match status" value="1"/>
</dbReference>
<reference evidence="4" key="1">
    <citation type="submission" date="2020-11" db="EMBL/GenBank/DDBJ databases">
        <authorList>
            <consortium name="DOE Joint Genome Institute"/>
            <person name="Ahrendt S."/>
            <person name="Riley R."/>
            <person name="Andreopoulos W."/>
            <person name="Labutti K."/>
            <person name="Pangilinan J."/>
            <person name="Ruiz-Duenas F.J."/>
            <person name="Barrasa J.M."/>
            <person name="Sanchez-Garcia M."/>
            <person name="Camarero S."/>
            <person name="Miyauchi S."/>
            <person name="Serrano A."/>
            <person name="Linde D."/>
            <person name="Babiker R."/>
            <person name="Drula E."/>
            <person name="Ayuso-Fernandez I."/>
            <person name="Pacheco R."/>
            <person name="Padilla G."/>
            <person name="Ferreira P."/>
            <person name="Barriuso J."/>
            <person name="Kellner H."/>
            <person name="Castanera R."/>
            <person name="Alfaro M."/>
            <person name="Ramirez L."/>
            <person name="Pisabarro A.G."/>
            <person name="Kuo A."/>
            <person name="Tritt A."/>
            <person name="Lipzen A."/>
            <person name="He G."/>
            <person name="Yan M."/>
            <person name="Ng V."/>
            <person name="Cullen D."/>
            <person name="Martin F."/>
            <person name="Rosso M.-N."/>
            <person name="Henrissat B."/>
            <person name="Hibbett D."/>
            <person name="Martinez A.T."/>
            <person name="Grigoriev I.V."/>
        </authorList>
    </citation>
    <scope>NUCLEOTIDE SEQUENCE</scope>
    <source>
        <strain evidence="4">CBS 506.95</strain>
    </source>
</reference>
<feature type="transmembrane region" description="Helical" evidence="2">
    <location>
        <begin position="134"/>
        <end position="154"/>
    </location>
</feature>
<dbReference type="OrthoDB" id="3262409at2759"/>
<feature type="transmembrane region" description="Helical" evidence="2">
    <location>
        <begin position="216"/>
        <end position="237"/>
    </location>
</feature>
<evidence type="ECO:0000259" key="3">
    <source>
        <dbReference type="Pfam" id="PF20152"/>
    </source>
</evidence>
<sequence>MAPAPETFASLFENALPPKVIETATTLFIGYLSIWGLFGVLSAQVYLFYVAFPNELSSRLCIVYGLYCFELVQVIMLTVSGVQTFGYGWGNPAALDHIGTIFITVPLMTSIIAWVVQAFYAYRIAVLAETKWPSILVLFVATIGLGGGIATSVIGGQAQVFSHFLGTSATVSTAFWNGGAALCDILIASLMIYYLTKRSVGIWKSTQDRVSRVIRLVIETGTLTALVAILNLIFSCLPAHPSYFQMTSAILSKLYSNSMMVMLNSRMKVGRLISDDVIEEETGGKRTTGQYAGARNRPFQRDGQAMKNGFVRRAISSLVFKSREAADEAGMDTNPASDFSGTRWMSLSEQKEGTGTTGTVAQTQSRSISEGDWDIGSGSSRFEDVPRDASLKIISTSSEQE</sequence>
<accession>A0A9P6ECA0</accession>
<evidence type="ECO:0000256" key="1">
    <source>
        <dbReference type="SAM" id="MobiDB-lite"/>
    </source>
</evidence>
<organism evidence="4 5">
    <name type="scientific">Crepidotus variabilis</name>
    <dbReference type="NCBI Taxonomy" id="179855"/>
    <lineage>
        <taxon>Eukaryota</taxon>
        <taxon>Fungi</taxon>
        <taxon>Dikarya</taxon>
        <taxon>Basidiomycota</taxon>
        <taxon>Agaricomycotina</taxon>
        <taxon>Agaricomycetes</taxon>
        <taxon>Agaricomycetidae</taxon>
        <taxon>Agaricales</taxon>
        <taxon>Agaricineae</taxon>
        <taxon>Crepidotaceae</taxon>
        <taxon>Crepidotus</taxon>
    </lineage>
</organism>
<dbReference type="AlphaFoldDB" id="A0A9P6ECA0"/>
<protein>
    <recommendedName>
        <fullName evidence="3">DUF6534 domain-containing protein</fullName>
    </recommendedName>
</protein>
<feature type="transmembrane region" description="Helical" evidence="2">
    <location>
        <begin position="174"/>
        <end position="195"/>
    </location>
</feature>
<keyword evidence="2" id="KW-1133">Transmembrane helix</keyword>
<feature type="domain" description="DUF6534" evidence="3">
    <location>
        <begin position="180"/>
        <end position="267"/>
    </location>
</feature>
<dbReference type="Proteomes" id="UP000807306">
    <property type="component" value="Unassembled WGS sequence"/>
</dbReference>
<feature type="region of interest" description="Disordered" evidence="1">
    <location>
        <begin position="349"/>
        <end position="401"/>
    </location>
</feature>
<feature type="compositionally biased region" description="Basic and acidic residues" evidence="1">
    <location>
        <begin position="381"/>
        <end position="390"/>
    </location>
</feature>
<evidence type="ECO:0000313" key="5">
    <source>
        <dbReference type="Proteomes" id="UP000807306"/>
    </source>
</evidence>
<comment type="caution">
    <text evidence="4">The sequence shown here is derived from an EMBL/GenBank/DDBJ whole genome shotgun (WGS) entry which is preliminary data.</text>
</comment>
<feature type="transmembrane region" description="Helical" evidence="2">
    <location>
        <begin position="28"/>
        <end position="52"/>
    </location>
</feature>
<keyword evidence="5" id="KW-1185">Reference proteome</keyword>
<dbReference type="InterPro" id="IPR045339">
    <property type="entry name" value="DUF6534"/>
</dbReference>
<dbReference type="EMBL" id="MU157872">
    <property type="protein sequence ID" value="KAF9526410.1"/>
    <property type="molecule type" value="Genomic_DNA"/>
</dbReference>
<name>A0A9P6ECA0_9AGAR</name>